<reference evidence="2 3" key="1">
    <citation type="submission" date="2020-12" db="EMBL/GenBank/DDBJ databases">
        <title>WGS of Thermoactinomyces spp.</title>
        <authorList>
            <person name="Cheng K."/>
        </authorList>
    </citation>
    <scope>NUCLEOTIDE SEQUENCE [LARGE SCALE GENOMIC DNA]</scope>
    <source>
        <strain evidence="3">CICC 10671\DSM 43846</strain>
    </source>
</reference>
<feature type="transmembrane region" description="Helical" evidence="1">
    <location>
        <begin position="26"/>
        <end position="44"/>
    </location>
</feature>
<accession>A0A8I1DFU9</accession>
<evidence type="ECO:0000313" key="3">
    <source>
        <dbReference type="Proteomes" id="UP000633619"/>
    </source>
</evidence>
<evidence type="ECO:0000313" key="2">
    <source>
        <dbReference type="EMBL" id="MBH8595201.1"/>
    </source>
</evidence>
<dbReference type="Proteomes" id="UP000633619">
    <property type="component" value="Unassembled WGS sequence"/>
</dbReference>
<gene>
    <name evidence="2" type="ORF">I8U20_07640</name>
</gene>
<keyword evidence="1" id="KW-1133">Transmembrane helix</keyword>
<proteinExistence type="predicted"/>
<dbReference type="RefSeq" id="WP_181731496.1">
    <property type="nucleotide sequence ID" value="NZ_JACEIR010000002.1"/>
</dbReference>
<protein>
    <submittedName>
        <fullName evidence="2">Uncharacterized protein</fullName>
    </submittedName>
</protein>
<sequence length="103" mass="11826">MLLFHLVIIALLLGAGVYFLFFVPAPYEAVTFLIFALYFLLTYYERTARAFPKPVYWVTVFLLALNGVAQVFFYAEGLMNGMISFFFALLTFKSMQKVADHSK</sequence>
<dbReference type="EMBL" id="JAECVW010000003">
    <property type="protein sequence ID" value="MBH8595201.1"/>
    <property type="molecule type" value="Genomic_DNA"/>
</dbReference>
<comment type="caution">
    <text evidence="2">The sequence shown here is derived from an EMBL/GenBank/DDBJ whole genome shotgun (WGS) entry which is preliminary data.</text>
</comment>
<feature type="transmembrane region" description="Helical" evidence="1">
    <location>
        <begin position="56"/>
        <end position="75"/>
    </location>
</feature>
<dbReference type="AlphaFoldDB" id="A0A8I1DFU9"/>
<keyword evidence="1" id="KW-0472">Membrane</keyword>
<keyword evidence="1" id="KW-0812">Transmembrane</keyword>
<organism evidence="2 3">
    <name type="scientific">Thermoactinomyces intermedius</name>
    <dbReference type="NCBI Taxonomy" id="2024"/>
    <lineage>
        <taxon>Bacteria</taxon>
        <taxon>Bacillati</taxon>
        <taxon>Bacillota</taxon>
        <taxon>Bacilli</taxon>
        <taxon>Bacillales</taxon>
        <taxon>Thermoactinomycetaceae</taxon>
        <taxon>Thermoactinomyces</taxon>
    </lineage>
</organism>
<keyword evidence="3" id="KW-1185">Reference proteome</keyword>
<name>A0A8I1DFU9_THEIN</name>
<evidence type="ECO:0000256" key="1">
    <source>
        <dbReference type="SAM" id="Phobius"/>
    </source>
</evidence>